<protein>
    <recommendedName>
        <fullName evidence="15">Small monomeric GTPase</fullName>
    </recommendedName>
</protein>
<dbReference type="Pfam" id="PF00071">
    <property type="entry name" value="Ras"/>
    <property type="match status" value="1"/>
</dbReference>
<evidence type="ECO:0000256" key="8">
    <source>
        <dbReference type="ARBA" id="ARBA00023288"/>
    </source>
</evidence>
<evidence type="ECO:0000313" key="11">
    <source>
        <dbReference type="EMBL" id="TPX37291.1"/>
    </source>
</evidence>
<proteinExistence type="inferred from homology"/>
<dbReference type="SMART" id="SM00173">
    <property type="entry name" value="RAS"/>
    <property type="match status" value="1"/>
</dbReference>
<organism evidence="12 14">
    <name type="scientific">Synchytrium endobioticum</name>
    <dbReference type="NCBI Taxonomy" id="286115"/>
    <lineage>
        <taxon>Eukaryota</taxon>
        <taxon>Fungi</taxon>
        <taxon>Fungi incertae sedis</taxon>
        <taxon>Chytridiomycota</taxon>
        <taxon>Chytridiomycota incertae sedis</taxon>
        <taxon>Chytridiomycetes</taxon>
        <taxon>Synchytriales</taxon>
        <taxon>Synchytriaceae</taxon>
        <taxon>Synchytrium</taxon>
    </lineage>
</organism>
<keyword evidence="7" id="KW-0472">Membrane</keyword>
<dbReference type="SUPFAM" id="SSF52540">
    <property type="entry name" value="P-loop containing nucleoside triphosphate hydrolases"/>
    <property type="match status" value="1"/>
</dbReference>
<keyword evidence="9" id="KW-0636">Prenylation</keyword>
<dbReference type="InterPro" id="IPR005225">
    <property type="entry name" value="Small_GTP-bd"/>
</dbReference>
<keyword evidence="6" id="KW-0342">GTP-binding</keyword>
<evidence type="ECO:0000256" key="2">
    <source>
        <dbReference type="ARBA" id="ARBA00010142"/>
    </source>
</evidence>
<comment type="similarity">
    <text evidence="2">Belongs to the small GTPase superfamily. Rho family.</text>
</comment>
<dbReference type="NCBIfam" id="TIGR00231">
    <property type="entry name" value="small_GTP"/>
    <property type="match status" value="1"/>
</dbReference>
<comment type="caution">
    <text evidence="12">The sequence shown here is derived from an EMBL/GenBank/DDBJ whole genome shotgun (WGS) entry which is preliminary data.</text>
</comment>
<dbReference type="Proteomes" id="UP000317494">
    <property type="component" value="Unassembled WGS sequence"/>
</dbReference>
<dbReference type="FunFam" id="3.40.50.300:FF:000983">
    <property type="entry name" value="Rho family GTPase"/>
    <property type="match status" value="1"/>
</dbReference>
<evidence type="ECO:0000313" key="12">
    <source>
        <dbReference type="EMBL" id="TPX47973.1"/>
    </source>
</evidence>
<dbReference type="OrthoDB" id="8830751at2759"/>
<dbReference type="PROSITE" id="PS51421">
    <property type="entry name" value="RAS"/>
    <property type="match status" value="1"/>
</dbReference>
<dbReference type="PRINTS" id="PR00449">
    <property type="entry name" value="RASTRNSFRMNG"/>
</dbReference>
<evidence type="ECO:0000256" key="4">
    <source>
        <dbReference type="ARBA" id="ARBA00022481"/>
    </source>
</evidence>
<dbReference type="Gene3D" id="3.40.50.300">
    <property type="entry name" value="P-loop containing nucleotide triphosphate hydrolases"/>
    <property type="match status" value="1"/>
</dbReference>
<dbReference type="GO" id="GO:0007264">
    <property type="term" value="P:small GTPase-mediated signal transduction"/>
    <property type="evidence" value="ECO:0007669"/>
    <property type="project" value="InterPro"/>
</dbReference>
<evidence type="ECO:0000256" key="3">
    <source>
        <dbReference type="ARBA" id="ARBA00022475"/>
    </source>
</evidence>
<gene>
    <name evidence="12" type="ORF">SeLEV6574_g02334</name>
    <name evidence="11" type="ORF">SeMB42_g06958</name>
</gene>
<keyword evidence="13" id="KW-1185">Reference proteome</keyword>
<reference evidence="13 14" key="1">
    <citation type="journal article" date="2019" name="Sci. Rep.">
        <title>Comparative genomics of chytrid fungi reveal insights into the obligate biotrophic and pathogenic lifestyle of Synchytrium endobioticum.</title>
        <authorList>
            <person name="van de Vossenberg B.T.L.H."/>
            <person name="Warris S."/>
            <person name="Nguyen H.D.T."/>
            <person name="van Gent-Pelzer M.P.E."/>
            <person name="Joly D.L."/>
            <person name="van de Geest H.C."/>
            <person name="Bonants P.J.M."/>
            <person name="Smith D.S."/>
            <person name="Levesque C.A."/>
            <person name="van der Lee T.A.J."/>
        </authorList>
    </citation>
    <scope>NUCLEOTIDE SEQUENCE [LARGE SCALE GENOMIC DNA]</scope>
    <source>
        <strain evidence="12 14">LEV6574</strain>
        <strain evidence="11 13">MB42</strain>
    </source>
</reference>
<dbReference type="VEuPathDB" id="FungiDB:SeMB42_g06958"/>
<evidence type="ECO:0000313" key="13">
    <source>
        <dbReference type="Proteomes" id="UP000317494"/>
    </source>
</evidence>
<evidence type="ECO:0000313" key="14">
    <source>
        <dbReference type="Proteomes" id="UP000320475"/>
    </source>
</evidence>
<name>A0A507D8W4_9FUNG</name>
<dbReference type="GO" id="GO:0003924">
    <property type="term" value="F:GTPase activity"/>
    <property type="evidence" value="ECO:0007669"/>
    <property type="project" value="InterPro"/>
</dbReference>
<sequence length="224" mass="25326">MAGNFFGDRRRRAPTQNEDDFHDDITSVSGPRPKPIPQRKLVIVGDGACGKTALLMVQSGQPFPEKYFPTIFENFVSTVDLPGNKKVQLSLWDTAGQEDYDRLRPLSYTDTDVVILVFELVGWDSYNNIQEKWAPELRHFLPNVPIILVGTKKDLRDDMVYASDKSTAVIPPSFGHQLMTRIGACQYMETSAKNNEGVNELFKTAAKIATKQSRRRNNRNCLVM</sequence>
<keyword evidence="8" id="KW-0449">Lipoprotein</keyword>
<dbReference type="GO" id="GO:0005886">
    <property type="term" value="C:plasma membrane"/>
    <property type="evidence" value="ECO:0007669"/>
    <property type="project" value="UniProtKB-SubCell"/>
</dbReference>
<dbReference type="EMBL" id="QEAM01000063">
    <property type="protein sequence ID" value="TPX47973.1"/>
    <property type="molecule type" value="Genomic_DNA"/>
</dbReference>
<dbReference type="SMART" id="SM00174">
    <property type="entry name" value="RHO"/>
    <property type="match status" value="1"/>
</dbReference>
<comment type="subcellular location">
    <subcellularLocation>
        <location evidence="1">Cell membrane</location>
        <topology evidence="1">Lipid-anchor</topology>
        <orientation evidence="1">Cytoplasmic side</orientation>
    </subcellularLocation>
</comment>
<keyword evidence="5" id="KW-0547">Nucleotide-binding</keyword>
<evidence type="ECO:0000256" key="1">
    <source>
        <dbReference type="ARBA" id="ARBA00004342"/>
    </source>
</evidence>
<dbReference type="PROSITE" id="PS51419">
    <property type="entry name" value="RAB"/>
    <property type="match status" value="1"/>
</dbReference>
<dbReference type="GO" id="GO:0005525">
    <property type="term" value="F:GTP binding"/>
    <property type="evidence" value="ECO:0007669"/>
    <property type="project" value="UniProtKB-KW"/>
</dbReference>
<accession>A0A507D8W4</accession>
<evidence type="ECO:0000256" key="7">
    <source>
        <dbReference type="ARBA" id="ARBA00023136"/>
    </source>
</evidence>
<keyword evidence="3" id="KW-1003">Cell membrane</keyword>
<dbReference type="AlphaFoldDB" id="A0A507D8W4"/>
<dbReference type="PANTHER" id="PTHR24072">
    <property type="entry name" value="RHO FAMILY GTPASE"/>
    <property type="match status" value="1"/>
</dbReference>
<feature type="region of interest" description="Disordered" evidence="10">
    <location>
        <begin position="1"/>
        <end position="37"/>
    </location>
</feature>
<dbReference type="STRING" id="286115.A0A507D8W4"/>
<dbReference type="Proteomes" id="UP000320475">
    <property type="component" value="Unassembled WGS sequence"/>
</dbReference>
<evidence type="ECO:0008006" key="15">
    <source>
        <dbReference type="Google" id="ProtNLM"/>
    </source>
</evidence>
<keyword evidence="4" id="KW-0488">Methylation</keyword>
<evidence type="ECO:0000256" key="5">
    <source>
        <dbReference type="ARBA" id="ARBA00022741"/>
    </source>
</evidence>
<dbReference type="SMART" id="SM00175">
    <property type="entry name" value="RAB"/>
    <property type="match status" value="1"/>
</dbReference>
<dbReference type="PROSITE" id="PS51420">
    <property type="entry name" value="RHO"/>
    <property type="match status" value="1"/>
</dbReference>
<evidence type="ECO:0000256" key="10">
    <source>
        <dbReference type="SAM" id="MobiDB-lite"/>
    </source>
</evidence>
<evidence type="ECO:0000256" key="6">
    <source>
        <dbReference type="ARBA" id="ARBA00023134"/>
    </source>
</evidence>
<evidence type="ECO:0000256" key="9">
    <source>
        <dbReference type="ARBA" id="ARBA00023289"/>
    </source>
</evidence>
<dbReference type="InterPro" id="IPR001806">
    <property type="entry name" value="Small_GTPase"/>
</dbReference>
<dbReference type="InterPro" id="IPR027417">
    <property type="entry name" value="P-loop_NTPase"/>
</dbReference>
<dbReference type="InterPro" id="IPR003578">
    <property type="entry name" value="Small_GTPase_Rho"/>
</dbReference>
<dbReference type="EMBL" id="QEAN01000435">
    <property type="protein sequence ID" value="TPX37291.1"/>
    <property type="molecule type" value="Genomic_DNA"/>
</dbReference>